<reference evidence="1 2" key="1">
    <citation type="submission" date="2014-08" db="EMBL/GenBank/DDBJ databases">
        <title>Comparative genomics of the Paenibacillus odorifer group.</title>
        <authorList>
            <person name="den Bakker H.C."/>
            <person name="Tsai Y.-C."/>
            <person name="Martin N."/>
            <person name="Korlach J."/>
            <person name="Wiedmann M."/>
        </authorList>
    </citation>
    <scope>NUCLEOTIDE SEQUENCE [LARGE SCALE GENOMIC DNA]</scope>
    <source>
        <strain evidence="1 2">DSM 1735</strain>
    </source>
</reference>
<dbReference type="Proteomes" id="UP000029409">
    <property type="component" value="Chromosome"/>
</dbReference>
<dbReference type="AlphaFoldDB" id="A0A089HVF5"/>
<organism evidence="1 2">
    <name type="scientific">Paenibacillus durus</name>
    <name type="common">Paenibacillus azotofixans</name>
    <dbReference type="NCBI Taxonomy" id="44251"/>
    <lineage>
        <taxon>Bacteria</taxon>
        <taxon>Bacillati</taxon>
        <taxon>Bacillota</taxon>
        <taxon>Bacilli</taxon>
        <taxon>Bacillales</taxon>
        <taxon>Paenibacillaceae</taxon>
        <taxon>Paenibacillus</taxon>
    </lineage>
</organism>
<evidence type="ECO:0000313" key="1">
    <source>
        <dbReference type="EMBL" id="AIQ15072.1"/>
    </source>
</evidence>
<accession>A0A089HVF5</accession>
<dbReference type="KEGG" id="pdu:PDUR_26765"/>
<sequence>MRIIISYYTPLFTTRLRLVNNIIDRHRLYWQPDLLQSIVELTGSMGVTGGYYIPKGYIIIQEDIKNR</sequence>
<protein>
    <submittedName>
        <fullName evidence="1">Uncharacterized protein</fullName>
    </submittedName>
</protein>
<proteinExistence type="predicted"/>
<keyword evidence="2" id="KW-1185">Reference proteome</keyword>
<gene>
    <name evidence="1" type="ORF">PDUR_26765</name>
</gene>
<evidence type="ECO:0000313" key="2">
    <source>
        <dbReference type="Proteomes" id="UP000029409"/>
    </source>
</evidence>
<name>A0A089HVF5_PAEDU</name>
<dbReference type="EMBL" id="CP009288">
    <property type="protein sequence ID" value="AIQ15072.1"/>
    <property type="molecule type" value="Genomic_DNA"/>
</dbReference>
<dbReference type="STRING" id="44251.PDUR_26765"/>